<organism evidence="1 2">
    <name type="scientific">Bacteroides cellulosilyticus</name>
    <dbReference type="NCBI Taxonomy" id="246787"/>
    <lineage>
        <taxon>Bacteria</taxon>
        <taxon>Pseudomonadati</taxon>
        <taxon>Bacteroidota</taxon>
        <taxon>Bacteroidia</taxon>
        <taxon>Bacteroidales</taxon>
        <taxon>Bacteroidaceae</taxon>
        <taxon>Bacteroides</taxon>
    </lineage>
</organism>
<dbReference type="Proteomes" id="UP000482653">
    <property type="component" value="Unassembled WGS sequence"/>
</dbReference>
<sequence>SEGIPHVRTDFYCINDNLYFGELTFFHEAGLGTFRPVEWDKYLGSLISI</sequence>
<name>A0A6L3JQL4_9BACE</name>
<evidence type="ECO:0000313" key="2">
    <source>
        <dbReference type="Proteomes" id="UP000482653"/>
    </source>
</evidence>
<feature type="non-terminal residue" evidence="1">
    <location>
        <position position="1"/>
    </location>
</feature>
<protein>
    <submittedName>
        <fullName evidence="1">Glycosyl transferase</fullName>
    </submittedName>
</protein>
<dbReference type="EMBL" id="VVYX01000116">
    <property type="protein sequence ID" value="KAA5411655.1"/>
    <property type="molecule type" value="Genomic_DNA"/>
</dbReference>
<dbReference type="InterPro" id="IPR029465">
    <property type="entry name" value="ATPgrasp_TupA"/>
</dbReference>
<dbReference type="GO" id="GO:0016740">
    <property type="term" value="F:transferase activity"/>
    <property type="evidence" value="ECO:0007669"/>
    <property type="project" value="UniProtKB-KW"/>
</dbReference>
<keyword evidence="1" id="KW-0808">Transferase</keyword>
<evidence type="ECO:0000313" key="1">
    <source>
        <dbReference type="EMBL" id="KAA5411655.1"/>
    </source>
</evidence>
<gene>
    <name evidence="1" type="ORF">F2Y87_28750</name>
</gene>
<comment type="caution">
    <text evidence="1">The sequence shown here is derived from an EMBL/GenBank/DDBJ whole genome shotgun (WGS) entry which is preliminary data.</text>
</comment>
<dbReference type="AlphaFoldDB" id="A0A6L3JQL4"/>
<dbReference type="Pfam" id="PF14305">
    <property type="entry name" value="ATPgrasp_TupA"/>
    <property type="match status" value="1"/>
</dbReference>
<accession>A0A6L3JQL4</accession>
<reference evidence="1 2" key="1">
    <citation type="journal article" date="2019" name="Nat. Med.">
        <title>A library of human gut bacterial isolates paired with longitudinal multiomics data enables mechanistic microbiome research.</title>
        <authorList>
            <person name="Poyet M."/>
            <person name="Groussin M."/>
            <person name="Gibbons S.M."/>
            <person name="Avila-Pacheco J."/>
            <person name="Jiang X."/>
            <person name="Kearney S.M."/>
            <person name="Perrotta A.R."/>
            <person name="Berdy B."/>
            <person name="Zhao S."/>
            <person name="Lieberman T.D."/>
            <person name="Swanson P.K."/>
            <person name="Smith M."/>
            <person name="Roesemann S."/>
            <person name="Alexander J.E."/>
            <person name="Rich S.A."/>
            <person name="Livny J."/>
            <person name="Vlamakis H."/>
            <person name="Clish C."/>
            <person name="Bullock K."/>
            <person name="Deik A."/>
            <person name="Scott J."/>
            <person name="Pierce K.A."/>
            <person name="Xavier R.J."/>
            <person name="Alm E.J."/>
        </authorList>
    </citation>
    <scope>NUCLEOTIDE SEQUENCE [LARGE SCALE GENOMIC DNA]</scope>
    <source>
        <strain evidence="1 2">BIOML-A8</strain>
    </source>
</reference>
<proteinExistence type="predicted"/>